<feature type="transmembrane region" description="Helical" evidence="1">
    <location>
        <begin position="12"/>
        <end position="30"/>
    </location>
</feature>
<dbReference type="SUPFAM" id="SSF103473">
    <property type="entry name" value="MFS general substrate transporter"/>
    <property type="match status" value="1"/>
</dbReference>
<dbReference type="PANTHER" id="PTHR11360:SF290">
    <property type="entry name" value="MONOCARBOXYLATE MFS PERMEASE"/>
    <property type="match status" value="1"/>
</dbReference>
<gene>
    <name evidence="2" type="ORF">NZH93_09195</name>
</gene>
<dbReference type="PANTHER" id="PTHR11360">
    <property type="entry name" value="MONOCARBOXYLATE TRANSPORTER"/>
    <property type="match status" value="1"/>
</dbReference>
<dbReference type="InterPro" id="IPR036259">
    <property type="entry name" value="MFS_trans_sf"/>
</dbReference>
<feature type="transmembrane region" description="Helical" evidence="1">
    <location>
        <begin position="79"/>
        <end position="98"/>
    </location>
</feature>
<dbReference type="Pfam" id="PF07690">
    <property type="entry name" value="MFS_1"/>
    <property type="match status" value="1"/>
</dbReference>
<feature type="transmembrane region" description="Helical" evidence="1">
    <location>
        <begin position="281"/>
        <end position="299"/>
    </location>
</feature>
<dbReference type="AlphaFoldDB" id="A0A9X2VIA5"/>
<name>A0A9X2VIA5_9PSEU</name>
<protein>
    <submittedName>
        <fullName evidence="2">MFS transporter</fullName>
    </submittedName>
</protein>
<dbReference type="InterPro" id="IPR050327">
    <property type="entry name" value="Proton-linked_MCT"/>
</dbReference>
<feature type="transmembrane region" description="Helical" evidence="1">
    <location>
        <begin position="343"/>
        <end position="362"/>
    </location>
</feature>
<dbReference type="Gene3D" id="1.20.1250.20">
    <property type="entry name" value="MFS general substrate transporter like domains"/>
    <property type="match status" value="1"/>
</dbReference>
<proteinExistence type="predicted"/>
<evidence type="ECO:0000313" key="3">
    <source>
        <dbReference type="Proteomes" id="UP001141259"/>
    </source>
</evidence>
<feature type="transmembrane region" description="Helical" evidence="1">
    <location>
        <begin position="104"/>
        <end position="127"/>
    </location>
</feature>
<accession>A0A9X2VIA5</accession>
<dbReference type="InterPro" id="IPR011701">
    <property type="entry name" value="MFS"/>
</dbReference>
<dbReference type="Proteomes" id="UP001141259">
    <property type="component" value="Unassembled WGS sequence"/>
</dbReference>
<feature type="transmembrane region" description="Helical" evidence="1">
    <location>
        <begin position="50"/>
        <end position="72"/>
    </location>
</feature>
<keyword evidence="1" id="KW-1133">Transmembrane helix</keyword>
<keyword evidence="1" id="KW-0812">Transmembrane</keyword>
<dbReference type="GO" id="GO:0022857">
    <property type="term" value="F:transmembrane transporter activity"/>
    <property type="evidence" value="ECO:0007669"/>
    <property type="project" value="InterPro"/>
</dbReference>
<feature type="transmembrane region" description="Helical" evidence="1">
    <location>
        <begin position="166"/>
        <end position="188"/>
    </location>
</feature>
<feature type="transmembrane region" description="Helical" evidence="1">
    <location>
        <begin position="208"/>
        <end position="231"/>
    </location>
</feature>
<dbReference type="EMBL" id="JANYMP010000003">
    <property type="protein sequence ID" value="MCS7477027.1"/>
    <property type="molecule type" value="Genomic_DNA"/>
</dbReference>
<sequence length="410" mass="42110">MSTEARVKSDRRIATSAAVLLGTSMGILSYGQPVLLDAIIRARSISTTQLSSAASVQCLVNALAATVVIILCRRVPARQVAAGGGIACAVAVVLLATTQDVWQLYLTMSLLGITIAGCGTLVVGTFVSKYVRNRDRVLSIAFVGSSAGGMVWTPIITWGLDAGGLVGAVVPIVLGFTLLVAANALLFLRPTDLPADHVDAPQVHDGVLLRGALGMVSFWALLIAGTVLSFAQVAGVYHALFIWQDSDIGSAAVPGTVIAAFAGIGRVAAELLLRSLSTVRLAVLTCAMQTAAFVLLAVGGTAPVLFLGSALLGIAVGNSSLVVLLLVPELFGLLDIERISGTIYLWTGIGTSSGAAVLGLLHGAADGYLLPCLLFALLSLVSGVLLWRSGVRPVRQAPGSTRAAVNDYSA</sequence>
<feature type="transmembrane region" description="Helical" evidence="1">
    <location>
        <begin position="251"/>
        <end position="269"/>
    </location>
</feature>
<reference evidence="2" key="1">
    <citation type="submission" date="2022-08" db="EMBL/GenBank/DDBJ databases">
        <authorList>
            <person name="Tistechok S."/>
            <person name="Samborskyy M."/>
            <person name="Roman I."/>
        </authorList>
    </citation>
    <scope>NUCLEOTIDE SEQUENCE</scope>
    <source>
        <strain evidence="2">DSM 103496</strain>
    </source>
</reference>
<evidence type="ECO:0000313" key="2">
    <source>
        <dbReference type="EMBL" id="MCS7477027.1"/>
    </source>
</evidence>
<organism evidence="2 3">
    <name type="scientific">Umezawaea endophytica</name>
    <dbReference type="NCBI Taxonomy" id="1654476"/>
    <lineage>
        <taxon>Bacteria</taxon>
        <taxon>Bacillati</taxon>
        <taxon>Actinomycetota</taxon>
        <taxon>Actinomycetes</taxon>
        <taxon>Pseudonocardiales</taxon>
        <taxon>Pseudonocardiaceae</taxon>
        <taxon>Umezawaea</taxon>
    </lineage>
</organism>
<dbReference type="RefSeq" id="WP_259622540.1">
    <property type="nucleotide sequence ID" value="NZ_JANYMP010000003.1"/>
</dbReference>
<evidence type="ECO:0000256" key="1">
    <source>
        <dbReference type="SAM" id="Phobius"/>
    </source>
</evidence>
<keyword evidence="1" id="KW-0472">Membrane</keyword>
<keyword evidence="3" id="KW-1185">Reference proteome</keyword>
<comment type="caution">
    <text evidence="2">The sequence shown here is derived from an EMBL/GenBank/DDBJ whole genome shotgun (WGS) entry which is preliminary data.</text>
</comment>
<feature type="transmembrane region" description="Helical" evidence="1">
    <location>
        <begin position="139"/>
        <end position="160"/>
    </location>
</feature>
<feature type="transmembrane region" description="Helical" evidence="1">
    <location>
        <begin position="305"/>
        <end position="331"/>
    </location>
</feature>
<feature type="transmembrane region" description="Helical" evidence="1">
    <location>
        <begin position="368"/>
        <end position="387"/>
    </location>
</feature>